<feature type="compositionally biased region" description="Polar residues" evidence="1">
    <location>
        <begin position="203"/>
        <end position="225"/>
    </location>
</feature>
<feature type="region of interest" description="Disordered" evidence="1">
    <location>
        <begin position="297"/>
        <end position="317"/>
    </location>
</feature>
<feature type="compositionally biased region" description="Pro residues" evidence="1">
    <location>
        <begin position="357"/>
        <end position="366"/>
    </location>
</feature>
<feature type="compositionally biased region" description="Low complexity" evidence="1">
    <location>
        <begin position="933"/>
        <end position="945"/>
    </location>
</feature>
<feature type="compositionally biased region" description="Basic residues" evidence="1">
    <location>
        <begin position="148"/>
        <end position="161"/>
    </location>
</feature>
<feature type="region of interest" description="Disordered" evidence="1">
    <location>
        <begin position="895"/>
        <end position="949"/>
    </location>
</feature>
<feature type="compositionally biased region" description="Polar residues" evidence="1">
    <location>
        <begin position="107"/>
        <end position="127"/>
    </location>
</feature>
<proteinExistence type="predicted"/>
<dbReference type="AlphaFoldDB" id="A0A4Y9Z2D9"/>
<feature type="region of interest" description="Disordered" evidence="1">
    <location>
        <begin position="352"/>
        <end position="419"/>
    </location>
</feature>
<evidence type="ECO:0000313" key="2">
    <source>
        <dbReference type="EMBL" id="TFY69006.1"/>
    </source>
</evidence>
<dbReference type="STRING" id="34475.A0A4Y9Z2D9"/>
<reference evidence="2 3" key="1">
    <citation type="submission" date="2019-01" db="EMBL/GenBank/DDBJ databases">
        <title>Genome sequencing of the rare red list fungi Fomitopsis rosea.</title>
        <authorList>
            <person name="Buettner E."/>
            <person name="Kellner H."/>
        </authorList>
    </citation>
    <scope>NUCLEOTIDE SEQUENCE [LARGE SCALE GENOMIC DNA]</scope>
    <source>
        <strain evidence="2 3">DSM 105464</strain>
    </source>
</reference>
<dbReference type="EMBL" id="SEKV01000018">
    <property type="protein sequence ID" value="TFY69006.1"/>
    <property type="molecule type" value="Genomic_DNA"/>
</dbReference>
<evidence type="ECO:0000313" key="3">
    <source>
        <dbReference type="Proteomes" id="UP000298390"/>
    </source>
</evidence>
<organism evidence="2 3">
    <name type="scientific">Rhodofomes roseus</name>
    <dbReference type="NCBI Taxonomy" id="34475"/>
    <lineage>
        <taxon>Eukaryota</taxon>
        <taxon>Fungi</taxon>
        <taxon>Dikarya</taxon>
        <taxon>Basidiomycota</taxon>
        <taxon>Agaricomycotina</taxon>
        <taxon>Agaricomycetes</taxon>
        <taxon>Polyporales</taxon>
        <taxon>Rhodofomes</taxon>
    </lineage>
</organism>
<accession>A0A4Y9Z2D9</accession>
<comment type="caution">
    <text evidence="2">The sequence shown here is derived from an EMBL/GenBank/DDBJ whole genome shotgun (WGS) entry which is preliminary data.</text>
</comment>
<feature type="compositionally biased region" description="Polar residues" evidence="1">
    <location>
        <begin position="25"/>
        <end position="55"/>
    </location>
</feature>
<feature type="region of interest" description="Disordered" evidence="1">
    <location>
        <begin position="1"/>
        <end position="92"/>
    </location>
</feature>
<feature type="compositionally biased region" description="Low complexity" evidence="1">
    <location>
        <begin position="1"/>
        <end position="19"/>
    </location>
</feature>
<name>A0A4Y9Z2D9_9APHY</name>
<gene>
    <name evidence="2" type="ORF">EVJ58_g667</name>
</gene>
<feature type="compositionally biased region" description="Low complexity" evidence="1">
    <location>
        <begin position="130"/>
        <end position="145"/>
    </location>
</feature>
<sequence length="968" mass="105300">MLPSTPQPQSQPATSEQPTVAPAQTMHQVNVPITNAASTQSTGNSRASSPQNGRASTAPDDPRSFADVTAGRPATPLPLGTDGMPRTPRLRPTLVLDDIPYLRLAAPSTNAEQATGSLAPSELQDTASYPPLEAATTTPAPVAETAKSKKAARKLAAKLKKAANLDKGSPPPAESPQPSEEALGPDGRKRRRVSRERVDDGGESSQQQPVVRLQQSPGPSFAQTIPTSPSPSTAPAPTPNIDLEAVTLHNVAQRKGKPARPTFDFVNAPPHPAHPFADWDPVNGGFIWDRPQMTADPHWRPNMTSRRTGGSPLDAPLSDDSSFYAPSLDEMIRSYRSPPPGLAELSPAQRLSGIVPPAAPPQPRFPPELSANNHAQEQQQRPNTRPQDPPAMNLDMASDPNGSILAPPWHKEPGQPRRNFTANANLRYKPYPGSSGRQMPIAAPIPRRPSYVPRTAAAPEAPTTPRPRSLVPTLRSEQRADNRADSRASVLTYVSVRPTGDGRPSPIDVDAMSIEGDGIEIIQPPSMFQNAQPAANQPTQPQTFSQFAFQPAPQPPSPPPPAFEPAMFDNEAPPDPLDDHVAQAIDHLDNPVEGPTSGIDWATVEFTAEPEGKWRKIQFRSPEGMFEGQSERQVKQWRALAANVRCVLVMFAHHGACDKDSEYWTRASLLQELLRYRFDVSERQLLAPEPAPGRRNGLNIGPWCFLVHNLSELQEFVLANFGWCSSRYLSVHFSRFPPPPPDFLTILDGSLAFMSTEPLVVRRIVVANFQREPLLSTTIDVIRDDKKAGAKGKWGDTAIKDAYRSIVESIEVRVMPRQLKKGTPNPLFVIYCDPPTISSRGWATFREAVRRQPFGMPGGAPAVVSTEEFQCKLCHSMDHKVGLCDLPKLDDWYGPRPTEDDQVPPPPARGNSNKRGGNGKKGGWQNNDRNRGRNGNAAASGSGSSQGIDATTHAAFARMAGKDWYSKK</sequence>
<feature type="compositionally biased region" description="Pro residues" evidence="1">
    <location>
        <begin position="228"/>
        <end position="238"/>
    </location>
</feature>
<feature type="compositionally biased region" description="Low complexity" evidence="1">
    <location>
        <begin position="453"/>
        <end position="468"/>
    </location>
</feature>
<feature type="compositionally biased region" description="Basic and acidic residues" evidence="1">
    <location>
        <begin position="476"/>
        <end position="486"/>
    </location>
</feature>
<feature type="region of interest" description="Disordered" evidence="1">
    <location>
        <begin position="107"/>
        <end position="240"/>
    </location>
</feature>
<feature type="compositionally biased region" description="Pro residues" evidence="1">
    <location>
        <begin position="552"/>
        <end position="563"/>
    </location>
</feature>
<feature type="compositionally biased region" description="Polar residues" evidence="1">
    <location>
        <begin position="370"/>
        <end position="386"/>
    </location>
</feature>
<protein>
    <submittedName>
        <fullName evidence="2">Uncharacterized protein</fullName>
    </submittedName>
</protein>
<evidence type="ECO:0000256" key="1">
    <source>
        <dbReference type="SAM" id="MobiDB-lite"/>
    </source>
</evidence>
<dbReference type="Proteomes" id="UP000298390">
    <property type="component" value="Unassembled WGS sequence"/>
</dbReference>
<feature type="region of interest" description="Disordered" evidence="1">
    <location>
        <begin position="445"/>
        <end position="486"/>
    </location>
</feature>
<feature type="region of interest" description="Disordered" evidence="1">
    <location>
        <begin position="547"/>
        <end position="575"/>
    </location>
</feature>